<evidence type="ECO:0000256" key="4">
    <source>
        <dbReference type="ARBA" id="ARBA00035204"/>
    </source>
</evidence>
<dbReference type="SUPFAM" id="SSF46561">
    <property type="entry name" value="Ribosomal protein L29 (L29p)"/>
    <property type="match status" value="1"/>
</dbReference>
<dbReference type="PANTHER" id="PTHR10916">
    <property type="entry name" value="60S RIBOSOMAL PROTEIN L35/50S RIBOSOMAL PROTEIN L29"/>
    <property type="match status" value="1"/>
</dbReference>
<dbReference type="InterPro" id="IPR018254">
    <property type="entry name" value="Ribosomal_uL29_CS"/>
</dbReference>
<gene>
    <name evidence="5" type="primary">rpmC</name>
    <name evidence="7" type="ORF">A3F84_15475</name>
</gene>
<reference evidence="7 8" key="1">
    <citation type="journal article" date="2016" name="Nat. Commun.">
        <title>Thousands of microbial genomes shed light on interconnected biogeochemical processes in an aquifer system.</title>
        <authorList>
            <person name="Anantharaman K."/>
            <person name="Brown C.T."/>
            <person name="Hug L.A."/>
            <person name="Sharon I."/>
            <person name="Castelle C.J."/>
            <person name="Probst A.J."/>
            <person name="Thomas B.C."/>
            <person name="Singh A."/>
            <person name="Wilkins M.J."/>
            <person name="Karaoz U."/>
            <person name="Brodie E.L."/>
            <person name="Williams K.H."/>
            <person name="Hubbard S.S."/>
            <person name="Banfield J.F."/>
        </authorList>
    </citation>
    <scope>NUCLEOTIDE SEQUENCE [LARGE SCALE GENOMIC DNA]</scope>
    <source>
        <strain evidence="8">RIFCSPLOWO2_12_FULL_64_10</strain>
    </source>
</reference>
<dbReference type="InterPro" id="IPR001854">
    <property type="entry name" value="Ribosomal_uL29"/>
</dbReference>
<keyword evidence="3 5" id="KW-0687">Ribonucleoprotein</keyword>
<evidence type="ECO:0000256" key="6">
    <source>
        <dbReference type="SAM" id="MobiDB-lite"/>
    </source>
</evidence>
<evidence type="ECO:0000313" key="7">
    <source>
        <dbReference type="EMBL" id="OGG45601.1"/>
    </source>
</evidence>
<evidence type="ECO:0000313" key="8">
    <source>
        <dbReference type="Proteomes" id="UP000178606"/>
    </source>
</evidence>
<dbReference type="GO" id="GO:0006412">
    <property type="term" value="P:translation"/>
    <property type="evidence" value="ECO:0007669"/>
    <property type="project" value="UniProtKB-UniRule"/>
</dbReference>
<sequence>MKISEYRSMSVGEVAQHLAERQGEFSNLRFQLVTKQLASPISVRRVRREIAQLKTVLREHELGLHSLGAPQAIEGESPEKAQEVKET</sequence>
<dbReference type="InterPro" id="IPR050063">
    <property type="entry name" value="Ribosomal_protein_uL29"/>
</dbReference>
<feature type="compositionally biased region" description="Basic and acidic residues" evidence="6">
    <location>
        <begin position="77"/>
        <end position="87"/>
    </location>
</feature>
<dbReference type="AlphaFoldDB" id="A0A1F6C983"/>
<comment type="similarity">
    <text evidence="1 5">Belongs to the universal ribosomal protein uL29 family.</text>
</comment>
<dbReference type="Pfam" id="PF00831">
    <property type="entry name" value="Ribosomal_L29"/>
    <property type="match status" value="1"/>
</dbReference>
<evidence type="ECO:0000256" key="1">
    <source>
        <dbReference type="ARBA" id="ARBA00009254"/>
    </source>
</evidence>
<keyword evidence="2 5" id="KW-0689">Ribosomal protein</keyword>
<name>A0A1F6C983_HANXR</name>
<evidence type="ECO:0000256" key="2">
    <source>
        <dbReference type="ARBA" id="ARBA00022980"/>
    </source>
</evidence>
<dbReference type="GO" id="GO:0022625">
    <property type="term" value="C:cytosolic large ribosomal subunit"/>
    <property type="evidence" value="ECO:0007669"/>
    <property type="project" value="TreeGrafter"/>
</dbReference>
<comment type="caution">
    <text evidence="7">The sequence shown here is derived from an EMBL/GenBank/DDBJ whole genome shotgun (WGS) entry which is preliminary data.</text>
</comment>
<dbReference type="PROSITE" id="PS00579">
    <property type="entry name" value="RIBOSOMAL_L29"/>
    <property type="match status" value="1"/>
</dbReference>
<evidence type="ECO:0000256" key="3">
    <source>
        <dbReference type="ARBA" id="ARBA00023274"/>
    </source>
</evidence>
<dbReference type="PANTHER" id="PTHR10916:SF0">
    <property type="entry name" value="LARGE RIBOSOMAL SUBUNIT PROTEIN UL29C"/>
    <property type="match status" value="1"/>
</dbReference>
<dbReference type="NCBIfam" id="TIGR00012">
    <property type="entry name" value="L29"/>
    <property type="match status" value="1"/>
</dbReference>
<feature type="region of interest" description="Disordered" evidence="6">
    <location>
        <begin position="67"/>
        <end position="87"/>
    </location>
</feature>
<organism evidence="7 8">
    <name type="scientific">Handelsmanbacteria sp. (strain RIFCSPLOWO2_12_FULL_64_10)</name>
    <dbReference type="NCBI Taxonomy" id="1817868"/>
    <lineage>
        <taxon>Bacteria</taxon>
        <taxon>Candidatus Handelsmaniibacteriota</taxon>
    </lineage>
</organism>
<evidence type="ECO:0000256" key="5">
    <source>
        <dbReference type="HAMAP-Rule" id="MF_00374"/>
    </source>
</evidence>
<dbReference type="InterPro" id="IPR036049">
    <property type="entry name" value="Ribosomal_uL29_sf"/>
</dbReference>
<proteinExistence type="inferred from homology"/>
<accession>A0A1F6C983</accession>
<dbReference type="HAMAP" id="MF_00374">
    <property type="entry name" value="Ribosomal_uL29"/>
    <property type="match status" value="1"/>
</dbReference>
<dbReference type="Gene3D" id="1.10.287.310">
    <property type="match status" value="1"/>
</dbReference>
<dbReference type="CDD" id="cd00427">
    <property type="entry name" value="Ribosomal_L29_HIP"/>
    <property type="match status" value="1"/>
</dbReference>
<protein>
    <recommendedName>
        <fullName evidence="4 5">Large ribosomal subunit protein uL29</fullName>
    </recommendedName>
</protein>
<dbReference type="Proteomes" id="UP000178606">
    <property type="component" value="Unassembled WGS sequence"/>
</dbReference>
<dbReference type="GO" id="GO:0003735">
    <property type="term" value="F:structural constituent of ribosome"/>
    <property type="evidence" value="ECO:0007669"/>
    <property type="project" value="InterPro"/>
</dbReference>
<dbReference type="EMBL" id="MFKF01000371">
    <property type="protein sequence ID" value="OGG45601.1"/>
    <property type="molecule type" value="Genomic_DNA"/>
</dbReference>